<dbReference type="PANTHER" id="PTHR14493">
    <property type="entry name" value="UNKEMPT FAMILY MEMBER"/>
    <property type="match status" value="1"/>
</dbReference>
<evidence type="ECO:0000256" key="2">
    <source>
        <dbReference type="ARBA" id="ARBA00022771"/>
    </source>
</evidence>
<evidence type="ECO:0000259" key="5">
    <source>
        <dbReference type="PROSITE" id="PS50103"/>
    </source>
</evidence>
<sequence length="190" mass="21247">MIDSMFVAGGSANVLEFVKLLLDESADANCINAEGNRPYDLIIPFLSSLFDSKCNMLELMLNDCADVDNVCTVSDNKHKKVSLPSPSKDGTEGKDHLVDLSLPDIKNGMYGSDVWTECPFVQPSENARRRDPRKFHYSCVPCSEFRKGTCRKGHSCKSAHGIFECWLHPAQYRTRLCKDETGCGRYSLLL</sequence>
<evidence type="ECO:0000313" key="6">
    <source>
        <dbReference type="EMBL" id="KAK1357138.1"/>
    </source>
</evidence>
<proteinExistence type="predicted"/>
<evidence type="ECO:0000256" key="4">
    <source>
        <dbReference type="PROSITE-ProRule" id="PRU00723"/>
    </source>
</evidence>
<dbReference type="AlphaFoldDB" id="A0AAD8M2L8"/>
<dbReference type="InterPro" id="IPR000571">
    <property type="entry name" value="Znf_CCCH"/>
</dbReference>
<evidence type="ECO:0000256" key="1">
    <source>
        <dbReference type="ARBA" id="ARBA00022723"/>
    </source>
</evidence>
<evidence type="ECO:0000256" key="3">
    <source>
        <dbReference type="ARBA" id="ARBA00022833"/>
    </source>
</evidence>
<gene>
    <name evidence="6" type="ORF">POM88_050394</name>
</gene>
<dbReference type="PROSITE" id="PS50103">
    <property type="entry name" value="ZF_C3H1"/>
    <property type="match status" value="1"/>
</dbReference>
<comment type="caution">
    <text evidence="6">The sequence shown here is derived from an EMBL/GenBank/DDBJ whole genome shotgun (WGS) entry which is preliminary data.</text>
</comment>
<feature type="zinc finger region" description="C3H1-type" evidence="4">
    <location>
        <begin position="141"/>
        <end position="163"/>
    </location>
</feature>
<dbReference type="Proteomes" id="UP001237642">
    <property type="component" value="Unassembled WGS sequence"/>
</dbReference>
<name>A0AAD8M2L8_9APIA</name>
<reference evidence="6" key="1">
    <citation type="submission" date="2023-02" db="EMBL/GenBank/DDBJ databases">
        <title>Genome of toxic invasive species Heracleum sosnowskyi carries increased number of genes despite the absence of recent whole-genome duplications.</title>
        <authorList>
            <person name="Schelkunov M."/>
            <person name="Shtratnikova V."/>
            <person name="Makarenko M."/>
            <person name="Klepikova A."/>
            <person name="Omelchenko D."/>
            <person name="Novikova G."/>
            <person name="Obukhova E."/>
            <person name="Bogdanov V."/>
            <person name="Penin A."/>
            <person name="Logacheva M."/>
        </authorList>
    </citation>
    <scope>NUCLEOTIDE SEQUENCE</scope>
    <source>
        <strain evidence="6">Hsosn_3</strain>
        <tissue evidence="6">Leaf</tissue>
    </source>
</reference>
<organism evidence="6 7">
    <name type="scientific">Heracleum sosnowskyi</name>
    <dbReference type="NCBI Taxonomy" id="360622"/>
    <lineage>
        <taxon>Eukaryota</taxon>
        <taxon>Viridiplantae</taxon>
        <taxon>Streptophyta</taxon>
        <taxon>Embryophyta</taxon>
        <taxon>Tracheophyta</taxon>
        <taxon>Spermatophyta</taxon>
        <taxon>Magnoliopsida</taxon>
        <taxon>eudicotyledons</taxon>
        <taxon>Gunneridae</taxon>
        <taxon>Pentapetalae</taxon>
        <taxon>asterids</taxon>
        <taxon>campanulids</taxon>
        <taxon>Apiales</taxon>
        <taxon>Apiaceae</taxon>
        <taxon>Apioideae</taxon>
        <taxon>apioid superclade</taxon>
        <taxon>Tordylieae</taxon>
        <taxon>Tordyliinae</taxon>
        <taxon>Heracleum</taxon>
    </lineage>
</organism>
<dbReference type="GO" id="GO:0008270">
    <property type="term" value="F:zinc ion binding"/>
    <property type="evidence" value="ECO:0007669"/>
    <property type="project" value="UniProtKB-KW"/>
</dbReference>
<feature type="domain" description="C3H1-type" evidence="5">
    <location>
        <begin position="141"/>
        <end position="163"/>
    </location>
</feature>
<dbReference type="InterPro" id="IPR045234">
    <property type="entry name" value="Unkempt-like"/>
</dbReference>
<protein>
    <recommendedName>
        <fullName evidence="5">C3H1-type domain-containing protein</fullName>
    </recommendedName>
</protein>
<accession>A0AAD8M2L8</accession>
<dbReference type="EMBL" id="JAUIZM010000011">
    <property type="protein sequence ID" value="KAK1357138.1"/>
    <property type="molecule type" value="Genomic_DNA"/>
</dbReference>
<keyword evidence="2 4" id="KW-0863">Zinc-finger</keyword>
<keyword evidence="3 4" id="KW-0862">Zinc</keyword>
<dbReference type="PANTHER" id="PTHR14493:SF87">
    <property type="entry name" value="ZINC FINGER CCCH DOMAIN-CONTAINING PROTEIN 66"/>
    <property type="match status" value="1"/>
</dbReference>
<evidence type="ECO:0000313" key="7">
    <source>
        <dbReference type="Proteomes" id="UP001237642"/>
    </source>
</evidence>
<keyword evidence="7" id="KW-1185">Reference proteome</keyword>
<keyword evidence="1 4" id="KW-0479">Metal-binding</keyword>
<reference evidence="6" key="2">
    <citation type="submission" date="2023-05" db="EMBL/GenBank/DDBJ databases">
        <authorList>
            <person name="Schelkunov M.I."/>
        </authorList>
    </citation>
    <scope>NUCLEOTIDE SEQUENCE</scope>
    <source>
        <strain evidence="6">Hsosn_3</strain>
        <tissue evidence="6">Leaf</tissue>
    </source>
</reference>